<gene>
    <name evidence="1" type="ORF">GCM10011515_18970</name>
</gene>
<organism evidence="1 2">
    <name type="scientific">Tsuneonella deserti</name>
    <dbReference type="NCBI Taxonomy" id="2035528"/>
    <lineage>
        <taxon>Bacteria</taxon>
        <taxon>Pseudomonadati</taxon>
        <taxon>Pseudomonadota</taxon>
        <taxon>Alphaproteobacteria</taxon>
        <taxon>Sphingomonadales</taxon>
        <taxon>Erythrobacteraceae</taxon>
        <taxon>Tsuneonella</taxon>
    </lineage>
</organism>
<reference evidence="2" key="1">
    <citation type="journal article" date="2019" name="Int. J. Syst. Evol. Microbiol.">
        <title>The Global Catalogue of Microorganisms (GCM) 10K type strain sequencing project: providing services to taxonomists for standard genome sequencing and annotation.</title>
        <authorList>
            <consortium name="The Broad Institute Genomics Platform"/>
            <consortium name="The Broad Institute Genome Sequencing Center for Infectious Disease"/>
            <person name="Wu L."/>
            <person name="Ma J."/>
        </authorList>
    </citation>
    <scope>NUCLEOTIDE SEQUENCE [LARGE SCALE GENOMIC DNA]</scope>
    <source>
        <strain evidence="2">CGMCC 1.15959</strain>
    </source>
</reference>
<dbReference type="EMBL" id="BMKL01000001">
    <property type="protein sequence ID" value="GGD99378.1"/>
    <property type="molecule type" value="Genomic_DNA"/>
</dbReference>
<evidence type="ECO:0000313" key="1">
    <source>
        <dbReference type="EMBL" id="GGD99378.1"/>
    </source>
</evidence>
<dbReference type="Proteomes" id="UP000619041">
    <property type="component" value="Unassembled WGS sequence"/>
</dbReference>
<protein>
    <submittedName>
        <fullName evidence="1">Uncharacterized protein</fullName>
    </submittedName>
</protein>
<sequence>MLLTCNDVQLAFGWNNAAAQKNATAVSFVYDEVKTYDVTCEWVKVTGGPKSKTVHHDITISAAHEPVQQYRQRVLDANGLISLHFQGAYRNPTGRAVELELRKVF</sequence>
<keyword evidence="2" id="KW-1185">Reference proteome</keyword>
<comment type="caution">
    <text evidence="1">The sequence shown here is derived from an EMBL/GenBank/DDBJ whole genome shotgun (WGS) entry which is preliminary data.</text>
</comment>
<name>A0ABQ1SCE7_9SPHN</name>
<proteinExistence type="predicted"/>
<evidence type="ECO:0000313" key="2">
    <source>
        <dbReference type="Proteomes" id="UP000619041"/>
    </source>
</evidence>
<accession>A0ABQ1SCE7</accession>